<gene>
    <name evidence="3" type="ORF">CPter91_5527</name>
</gene>
<dbReference type="KEGG" id="cpra:CPter91_5527"/>
<sequence>MFRYRVPAMTRERYCRQRGVVLPMLLISLLVMAFLGVSSLRTALLEEKMAANADSRQLAFQAAEHALRFCENQLQLTPVTIPQLRQGPPAADGKQYWEIADSWRKDDVSVAVARIGAEGIAPAAPARCLVERLQLDDDLPFQQYLRPVSQARPAFRITARGVGASNATVVLLQSYLLLSAGTSRENADL</sequence>
<evidence type="ECO:0000313" key="3">
    <source>
        <dbReference type="EMBL" id="AMP07810.1"/>
    </source>
</evidence>
<dbReference type="AlphaFoldDB" id="A0A127QCQ1"/>
<dbReference type="Proteomes" id="UP000074561">
    <property type="component" value="Chromosome"/>
</dbReference>
<feature type="domain" description="Type 4 fimbrial biogenesis protein PilX N-terminal" evidence="2">
    <location>
        <begin position="18"/>
        <end position="67"/>
    </location>
</feature>
<feature type="domain" description="PilX/PilW C-terminal" evidence="1">
    <location>
        <begin position="90"/>
        <end position="176"/>
    </location>
</feature>
<evidence type="ECO:0000313" key="4">
    <source>
        <dbReference type="Proteomes" id="UP000074561"/>
    </source>
</evidence>
<organism evidence="3 4">
    <name type="scientific">Collimonas pratensis</name>
    <dbReference type="NCBI Taxonomy" id="279113"/>
    <lineage>
        <taxon>Bacteria</taxon>
        <taxon>Pseudomonadati</taxon>
        <taxon>Pseudomonadota</taxon>
        <taxon>Betaproteobacteria</taxon>
        <taxon>Burkholderiales</taxon>
        <taxon>Oxalobacteraceae</taxon>
        <taxon>Collimonas</taxon>
    </lineage>
</organism>
<dbReference type="OrthoDB" id="8969784at2"/>
<accession>A0A127QCQ1</accession>
<dbReference type="EMBL" id="CP013234">
    <property type="protein sequence ID" value="AMP07810.1"/>
    <property type="molecule type" value="Genomic_DNA"/>
</dbReference>
<dbReference type="PATRIC" id="fig|279113.9.peg.5484"/>
<dbReference type="RefSeq" id="WP_150119814.1">
    <property type="nucleotide sequence ID" value="NZ_CP013234.1"/>
</dbReference>
<dbReference type="Pfam" id="PF13681">
    <property type="entry name" value="PilX"/>
    <property type="match status" value="1"/>
</dbReference>
<proteinExistence type="predicted"/>
<dbReference type="InterPro" id="IPR025205">
    <property type="entry name" value="PilX/PilW_C"/>
</dbReference>
<protein>
    <submittedName>
        <fullName evidence="3">PilX N-terminal family protein</fullName>
    </submittedName>
</protein>
<name>A0A127QCQ1_9BURK</name>
<reference evidence="3 4" key="1">
    <citation type="submission" date="2015-11" db="EMBL/GenBank/DDBJ databases">
        <title>Exploring the genomic traits of fungus-feeding bacterial genus Collimonas.</title>
        <authorList>
            <person name="Song C."/>
            <person name="Schmidt R."/>
            <person name="de Jager V."/>
            <person name="Krzyzanowska D."/>
            <person name="Jongedijk E."/>
            <person name="Cankar K."/>
            <person name="Beekwilder J."/>
            <person name="van Veen A."/>
            <person name="de Boer W."/>
            <person name="van Veen J.A."/>
            <person name="Garbeva P."/>
        </authorList>
    </citation>
    <scope>NUCLEOTIDE SEQUENCE [LARGE SCALE GENOMIC DNA]</scope>
    <source>
        <strain evidence="3 4">Ter91</strain>
    </source>
</reference>
<evidence type="ECO:0000259" key="1">
    <source>
        <dbReference type="Pfam" id="PF13681"/>
    </source>
</evidence>
<dbReference type="Pfam" id="PF14341">
    <property type="entry name" value="PilX_N"/>
    <property type="match status" value="1"/>
</dbReference>
<dbReference type="STRING" id="279113.CPter91_5527"/>
<evidence type="ECO:0000259" key="2">
    <source>
        <dbReference type="Pfam" id="PF14341"/>
    </source>
</evidence>
<dbReference type="InterPro" id="IPR025746">
    <property type="entry name" value="PilX_N_dom"/>
</dbReference>